<dbReference type="HOGENOM" id="CLU_2482913_0_0_1"/>
<dbReference type="InParanoid" id="E4UNI4"/>
<accession>E4UNI4</accession>
<proteinExistence type="predicted"/>
<protein>
    <submittedName>
        <fullName evidence="1">Uncharacterized protein</fullName>
    </submittedName>
</protein>
<dbReference type="EMBL" id="DS989823">
    <property type="protein sequence ID" value="EFQ99592.1"/>
    <property type="molecule type" value="Genomic_DNA"/>
</dbReference>
<dbReference type="AlphaFoldDB" id="E4UNI4"/>
<dbReference type="VEuPathDB" id="FungiDB:MGYG_02605"/>
<evidence type="ECO:0000313" key="2">
    <source>
        <dbReference type="Proteomes" id="UP000002669"/>
    </source>
</evidence>
<dbReference type="RefSeq" id="XP_003175075.1">
    <property type="nucleotide sequence ID" value="XM_003175027.1"/>
</dbReference>
<evidence type="ECO:0000313" key="1">
    <source>
        <dbReference type="EMBL" id="EFQ99592.1"/>
    </source>
</evidence>
<sequence length="87" mass="9993">MADRYKKTKTALTRPLQLGVQHPQDQIQVSARQTYYGQVTAKDSTLESRVTQNLLGAARRESLRRLQDNWLHRDVSSYLRFAKTSSG</sequence>
<dbReference type="GeneID" id="10030380"/>
<keyword evidence="2" id="KW-1185">Reference proteome</keyword>
<name>E4UNI4_ARTGP</name>
<reference evidence="2" key="1">
    <citation type="journal article" date="2012" name="MBio">
        <title>Comparative genome analysis of Trichophyton rubrum and related dermatophytes reveals candidate genes involved in infection.</title>
        <authorList>
            <person name="Martinez D.A."/>
            <person name="Oliver B.G."/>
            <person name="Graeser Y."/>
            <person name="Goldberg J.M."/>
            <person name="Li W."/>
            <person name="Martinez-Rossi N.M."/>
            <person name="Monod M."/>
            <person name="Shelest E."/>
            <person name="Barton R.C."/>
            <person name="Birch E."/>
            <person name="Brakhage A.A."/>
            <person name="Chen Z."/>
            <person name="Gurr S.J."/>
            <person name="Heiman D."/>
            <person name="Heitman J."/>
            <person name="Kosti I."/>
            <person name="Rossi A."/>
            <person name="Saif S."/>
            <person name="Samalova M."/>
            <person name="Saunders C.W."/>
            <person name="Shea T."/>
            <person name="Summerbell R.C."/>
            <person name="Xu J."/>
            <person name="Young S."/>
            <person name="Zeng Q."/>
            <person name="Birren B.W."/>
            <person name="Cuomo C.A."/>
            <person name="White T.C."/>
        </authorList>
    </citation>
    <scope>NUCLEOTIDE SEQUENCE [LARGE SCALE GENOMIC DNA]</scope>
    <source>
        <strain evidence="2">ATCC MYA-4604 / CBS 118893</strain>
    </source>
</reference>
<dbReference type="Proteomes" id="UP000002669">
    <property type="component" value="Unassembled WGS sequence"/>
</dbReference>
<gene>
    <name evidence="1" type="ORF">MGYG_02605</name>
</gene>
<organism evidence="2">
    <name type="scientific">Arthroderma gypseum (strain ATCC MYA-4604 / CBS 118893)</name>
    <name type="common">Microsporum gypseum</name>
    <dbReference type="NCBI Taxonomy" id="535722"/>
    <lineage>
        <taxon>Eukaryota</taxon>
        <taxon>Fungi</taxon>
        <taxon>Dikarya</taxon>
        <taxon>Ascomycota</taxon>
        <taxon>Pezizomycotina</taxon>
        <taxon>Eurotiomycetes</taxon>
        <taxon>Eurotiomycetidae</taxon>
        <taxon>Onygenales</taxon>
        <taxon>Arthrodermataceae</taxon>
        <taxon>Nannizzia</taxon>
    </lineage>
</organism>